<dbReference type="Gene3D" id="1.10.260.40">
    <property type="entry name" value="lambda repressor-like DNA-binding domains"/>
    <property type="match status" value="1"/>
</dbReference>
<evidence type="ECO:0000259" key="1">
    <source>
        <dbReference type="PROSITE" id="PS50943"/>
    </source>
</evidence>
<dbReference type="Pfam" id="PF13443">
    <property type="entry name" value="HTH_26"/>
    <property type="match status" value="1"/>
</dbReference>
<evidence type="ECO:0000313" key="3">
    <source>
        <dbReference type="Proteomes" id="UP001595555"/>
    </source>
</evidence>
<reference evidence="3" key="1">
    <citation type="journal article" date="2019" name="Int. J. Syst. Evol. Microbiol.">
        <title>The Global Catalogue of Microorganisms (GCM) 10K type strain sequencing project: providing services to taxonomists for standard genome sequencing and annotation.</title>
        <authorList>
            <consortium name="The Broad Institute Genomics Platform"/>
            <consortium name="The Broad Institute Genome Sequencing Center for Infectious Disease"/>
            <person name="Wu L."/>
            <person name="Ma J."/>
        </authorList>
    </citation>
    <scope>NUCLEOTIDE SEQUENCE [LARGE SCALE GENOMIC DNA]</scope>
    <source>
        <strain evidence="3">KCTC 52237</strain>
    </source>
</reference>
<dbReference type="CDD" id="cd00093">
    <property type="entry name" value="HTH_XRE"/>
    <property type="match status" value="1"/>
</dbReference>
<dbReference type="InterPro" id="IPR001387">
    <property type="entry name" value="Cro/C1-type_HTH"/>
</dbReference>
<keyword evidence="3" id="KW-1185">Reference proteome</keyword>
<dbReference type="RefSeq" id="WP_378116482.1">
    <property type="nucleotide sequence ID" value="NZ_JBHRTF010000002.1"/>
</dbReference>
<organism evidence="2 3">
    <name type="scientific">Cellvibrio fontiphilus</name>
    <dbReference type="NCBI Taxonomy" id="1815559"/>
    <lineage>
        <taxon>Bacteria</taxon>
        <taxon>Pseudomonadati</taxon>
        <taxon>Pseudomonadota</taxon>
        <taxon>Gammaproteobacteria</taxon>
        <taxon>Cellvibrionales</taxon>
        <taxon>Cellvibrionaceae</taxon>
        <taxon>Cellvibrio</taxon>
    </lineage>
</organism>
<feature type="domain" description="HTH cro/C1-type" evidence="1">
    <location>
        <begin position="11"/>
        <end position="64"/>
    </location>
</feature>
<protein>
    <submittedName>
        <fullName evidence="2">Helix-turn-helix domain-containing protein</fullName>
    </submittedName>
</protein>
<dbReference type="SUPFAM" id="SSF47413">
    <property type="entry name" value="lambda repressor-like DNA-binding domains"/>
    <property type="match status" value="1"/>
</dbReference>
<evidence type="ECO:0000313" key="2">
    <source>
        <dbReference type="EMBL" id="MFC3114807.1"/>
    </source>
</evidence>
<proteinExistence type="predicted"/>
<dbReference type="SMART" id="SM00530">
    <property type="entry name" value="HTH_XRE"/>
    <property type="match status" value="1"/>
</dbReference>
<gene>
    <name evidence="2" type="ORF">ACFODX_04495</name>
</gene>
<dbReference type="Proteomes" id="UP001595555">
    <property type="component" value="Unassembled WGS sequence"/>
</dbReference>
<sequence length="244" mass="28295">MSQIASLCETLKRLLKARNITYKDLAQALDLSEANIKRIFSSQSFTLERLEQICSLMELNLSDLFLLTSNQEQRLSQLSQEQEEELIANKKLLLVAVCARDGWSFEDIISQYQISEHECIRLLARLDKLKMLQLLPGNKFKLLIAQNFRWIPGGPLERFMNRDVIVEFMEGDFNQEQAFRFYLRGSYSAASIALLKNKLNQLTQEAGLLNQQDAKLPLDQRQHAGLLLAIRPWELSMFKNMRRV</sequence>
<name>A0ABV7FBL5_9GAMM</name>
<accession>A0ABV7FBL5</accession>
<dbReference type="EMBL" id="JBHRTF010000002">
    <property type="protein sequence ID" value="MFC3114807.1"/>
    <property type="molecule type" value="Genomic_DNA"/>
</dbReference>
<comment type="caution">
    <text evidence="2">The sequence shown here is derived from an EMBL/GenBank/DDBJ whole genome shotgun (WGS) entry which is preliminary data.</text>
</comment>
<dbReference type="PROSITE" id="PS50943">
    <property type="entry name" value="HTH_CROC1"/>
    <property type="match status" value="1"/>
</dbReference>
<dbReference type="InterPro" id="IPR010982">
    <property type="entry name" value="Lambda_DNA-bd_dom_sf"/>
</dbReference>